<gene>
    <name evidence="11" type="ORF">SAPINGB_P000250</name>
</gene>
<organism evidence="11 12">
    <name type="scientific">Magnusiomyces paraingens</name>
    <dbReference type="NCBI Taxonomy" id="2606893"/>
    <lineage>
        <taxon>Eukaryota</taxon>
        <taxon>Fungi</taxon>
        <taxon>Dikarya</taxon>
        <taxon>Ascomycota</taxon>
        <taxon>Saccharomycotina</taxon>
        <taxon>Dipodascomycetes</taxon>
        <taxon>Dipodascales</taxon>
        <taxon>Dipodascaceae</taxon>
        <taxon>Magnusiomyces</taxon>
    </lineage>
</organism>
<evidence type="ECO:0000256" key="8">
    <source>
        <dbReference type="ARBA" id="ARBA00046280"/>
    </source>
</evidence>
<dbReference type="EMBL" id="CABVLU010000001">
    <property type="protein sequence ID" value="VVT43996.1"/>
    <property type="molecule type" value="Genomic_DNA"/>
</dbReference>
<dbReference type="PROSITE" id="PS50192">
    <property type="entry name" value="T_SNARE"/>
    <property type="match status" value="1"/>
</dbReference>
<dbReference type="AlphaFoldDB" id="A0A5E8AYF1"/>
<keyword evidence="4" id="KW-0653">Protein transport</keyword>
<evidence type="ECO:0000313" key="11">
    <source>
        <dbReference type="EMBL" id="VVT43996.1"/>
    </source>
</evidence>
<dbReference type="SUPFAM" id="SSF58038">
    <property type="entry name" value="SNARE fusion complex"/>
    <property type="match status" value="1"/>
</dbReference>
<evidence type="ECO:0000256" key="2">
    <source>
        <dbReference type="ARBA" id="ARBA00022448"/>
    </source>
</evidence>
<evidence type="ECO:0000256" key="1">
    <source>
        <dbReference type="ARBA" id="ARBA00004394"/>
    </source>
</evidence>
<dbReference type="Proteomes" id="UP000398389">
    <property type="component" value="Unassembled WGS sequence"/>
</dbReference>
<evidence type="ECO:0000256" key="5">
    <source>
        <dbReference type="ARBA" id="ARBA00022989"/>
    </source>
</evidence>
<dbReference type="PANTHER" id="PTHR12791">
    <property type="entry name" value="GOLGI SNARE BET1-RELATED"/>
    <property type="match status" value="1"/>
</dbReference>
<evidence type="ECO:0000256" key="4">
    <source>
        <dbReference type="ARBA" id="ARBA00022927"/>
    </source>
</evidence>
<keyword evidence="7" id="KW-0472">Membrane</keyword>
<keyword evidence="3" id="KW-0812">Transmembrane</keyword>
<dbReference type="OrthoDB" id="261831at2759"/>
<evidence type="ECO:0000259" key="10">
    <source>
        <dbReference type="PROSITE" id="PS50192"/>
    </source>
</evidence>
<keyword evidence="5" id="KW-1133">Transmembrane helix</keyword>
<dbReference type="CDD" id="cd22852">
    <property type="entry name" value="SMN_C"/>
    <property type="match status" value="1"/>
</dbReference>
<accession>A0A5E8AYF1</accession>
<evidence type="ECO:0000256" key="7">
    <source>
        <dbReference type="ARBA" id="ARBA00023136"/>
    </source>
</evidence>
<evidence type="ECO:0000256" key="3">
    <source>
        <dbReference type="ARBA" id="ARBA00022692"/>
    </source>
</evidence>
<dbReference type="CDD" id="cd22851">
    <property type="entry name" value="SMN_N"/>
    <property type="match status" value="1"/>
</dbReference>
<dbReference type="GeneID" id="43579074"/>
<feature type="compositionally biased region" description="Basic and acidic residues" evidence="9">
    <location>
        <begin position="188"/>
        <end position="197"/>
    </location>
</feature>
<feature type="compositionally biased region" description="Low complexity" evidence="9">
    <location>
        <begin position="229"/>
        <end position="253"/>
    </location>
</feature>
<reference evidence="11 12" key="1">
    <citation type="submission" date="2019-09" db="EMBL/GenBank/DDBJ databases">
        <authorList>
            <person name="Brejova B."/>
        </authorList>
    </citation>
    <scope>NUCLEOTIDE SEQUENCE [LARGE SCALE GENOMIC DNA]</scope>
</reference>
<dbReference type="InterPro" id="IPR047313">
    <property type="entry name" value="SMN_C"/>
</dbReference>
<proteinExistence type="predicted"/>
<feature type="domain" description="T-SNARE coiled-coil homology" evidence="10">
    <location>
        <begin position="59"/>
        <end position="121"/>
    </location>
</feature>
<name>A0A5E8AYF1_9ASCO</name>
<dbReference type="Gene3D" id="1.20.5.110">
    <property type="match status" value="1"/>
</dbReference>
<dbReference type="SMART" id="SM00397">
    <property type="entry name" value="t_SNARE"/>
    <property type="match status" value="1"/>
</dbReference>
<dbReference type="InterPro" id="IPR039899">
    <property type="entry name" value="BET1_SNARE"/>
</dbReference>
<protein>
    <recommendedName>
        <fullName evidence="10">t-SNARE coiled-coil homology domain-containing protein</fullName>
    </recommendedName>
</protein>
<keyword evidence="6" id="KW-0333">Golgi apparatus</keyword>
<feature type="region of interest" description="Disordered" evidence="9">
    <location>
        <begin position="170"/>
        <end position="262"/>
    </location>
</feature>
<feature type="compositionally biased region" description="Basic and acidic residues" evidence="9">
    <location>
        <begin position="172"/>
        <end position="181"/>
    </location>
</feature>
<dbReference type="CDD" id="cd15853">
    <property type="entry name" value="SNARE_Bet1"/>
    <property type="match status" value="1"/>
</dbReference>
<keyword evidence="2" id="KW-0813">Transport</keyword>
<evidence type="ECO:0000256" key="9">
    <source>
        <dbReference type="SAM" id="MobiDB-lite"/>
    </source>
</evidence>
<evidence type="ECO:0000256" key="6">
    <source>
        <dbReference type="ARBA" id="ARBA00023034"/>
    </source>
</evidence>
<keyword evidence="12" id="KW-1185">Reference proteome</keyword>
<dbReference type="InterPro" id="IPR000727">
    <property type="entry name" value="T_SNARE_dom"/>
</dbReference>
<dbReference type="GO" id="GO:0000139">
    <property type="term" value="C:Golgi membrane"/>
    <property type="evidence" value="ECO:0007669"/>
    <property type="project" value="UniProtKB-SubCell"/>
</dbReference>
<dbReference type="RefSeq" id="XP_031850865.1">
    <property type="nucleotide sequence ID" value="XM_031994974.1"/>
</dbReference>
<sequence>MNGRDNRTQLFSSYTPNAYPNSYAQSRLSTPTAGGLSARLPAAYQTRQESPYQSDSVMDSLESQNDVQIEGLSAKVKLLKDLTVKIGDEVRDSNKLLSDLENSFEGARTKLKMTFNRMIIMADRSVTAPPNEMSINYRPTPDELNREEEYDDNVIINSWEASLKEYKRHHAIRSDSEKEQNEQQPEQQPERQVEQHIEQPPTQTEDHDINSELQEPNADIPSPSEPDIQQVEVQPLPEPTPEQTTQQNNAETQIEPPLPMEGMDPELKNLLMSWYWAGYYHGLYVGKNKQ</sequence>
<comment type="subcellular location">
    <subcellularLocation>
        <location evidence="8">Endomembrane system</location>
        <topology evidence="8">Single-pass type IV membrane protein</topology>
    </subcellularLocation>
    <subcellularLocation>
        <location evidence="1">Golgi apparatus membrane</location>
    </subcellularLocation>
</comment>
<evidence type="ECO:0000313" key="12">
    <source>
        <dbReference type="Proteomes" id="UP000398389"/>
    </source>
</evidence>
<dbReference type="GO" id="GO:0015031">
    <property type="term" value="P:protein transport"/>
    <property type="evidence" value="ECO:0007669"/>
    <property type="project" value="UniProtKB-KW"/>
</dbReference>